<proteinExistence type="predicted"/>
<keyword evidence="2" id="KW-1185">Reference proteome</keyword>
<gene>
    <name evidence="1" type="ORF">Pfra01_001055200</name>
</gene>
<comment type="caution">
    <text evidence="1">The sequence shown here is derived from an EMBL/GenBank/DDBJ whole genome shotgun (WGS) entry which is preliminary data.</text>
</comment>
<evidence type="ECO:0000313" key="2">
    <source>
        <dbReference type="Proteomes" id="UP001165121"/>
    </source>
</evidence>
<sequence>MNVELQIIDSKGRHRRSAISPDGVLAVLQVTSSCLAEVLGTSTYPADVLTERDTSSNADPVSSNTTIDFSCPLARSLGGSEQYKRTNTSIRVTSVLSIDQLIFSGASLRLQSIESDEN</sequence>
<dbReference type="AlphaFoldDB" id="A0A9W6XFR2"/>
<dbReference type="OrthoDB" id="127540at2759"/>
<dbReference type="EMBL" id="BSXT01001029">
    <property type="protein sequence ID" value="GMF37562.1"/>
    <property type="molecule type" value="Genomic_DNA"/>
</dbReference>
<organism evidence="1 2">
    <name type="scientific">Phytophthora fragariaefolia</name>
    <dbReference type="NCBI Taxonomy" id="1490495"/>
    <lineage>
        <taxon>Eukaryota</taxon>
        <taxon>Sar</taxon>
        <taxon>Stramenopiles</taxon>
        <taxon>Oomycota</taxon>
        <taxon>Peronosporomycetes</taxon>
        <taxon>Peronosporales</taxon>
        <taxon>Peronosporaceae</taxon>
        <taxon>Phytophthora</taxon>
    </lineage>
</organism>
<accession>A0A9W6XFR2</accession>
<evidence type="ECO:0000313" key="1">
    <source>
        <dbReference type="EMBL" id="GMF37562.1"/>
    </source>
</evidence>
<name>A0A9W6XFR2_9STRA</name>
<reference evidence="1" key="1">
    <citation type="submission" date="2023-04" db="EMBL/GenBank/DDBJ databases">
        <title>Phytophthora fragariaefolia NBRC 109709.</title>
        <authorList>
            <person name="Ichikawa N."/>
            <person name="Sato H."/>
            <person name="Tonouchi N."/>
        </authorList>
    </citation>
    <scope>NUCLEOTIDE SEQUENCE</scope>
    <source>
        <strain evidence="1">NBRC 109709</strain>
    </source>
</reference>
<protein>
    <submittedName>
        <fullName evidence="1">Unnamed protein product</fullName>
    </submittedName>
</protein>
<dbReference type="Proteomes" id="UP001165121">
    <property type="component" value="Unassembled WGS sequence"/>
</dbReference>